<keyword evidence="3" id="KW-1185">Reference proteome</keyword>
<feature type="region of interest" description="Disordered" evidence="1">
    <location>
        <begin position="11"/>
        <end position="30"/>
    </location>
</feature>
<name>A0A0L0SFA8_ALLM3</name>
<accession>A0A0L0SFA8</accession>
<dbReference type="EMBL" id="GG745337">
    <property type="protein sequence ID" value="KNE61050.1"/>
    <property type="molecule type" value="Genomic_DNA"/>
</dbReference>
<organism evidence="2 3">
    <name type="scientific">Allomyces macrogynus (strain ATCC 38327)</name>
    <name type="common">Allomyces javanicus var. macrogynus</name>
    <dbReference type="NCBI Taxonomy" id="578462"/>
    <lineage>
        <taxon>Eukaryota</taxon>
        <taxon>Fungi</taxon>
        <taxon>Fungi incertae sedis</taxon>
        <taxon>Blastocladiomycota</taxon>
        <taxon>Blastocladiomycetes</taxon>
        <taxon>Blastocladiales</taxon>
        <taxon>Blastocladiaceae</taxon>
        <taxon>Allomyces</taxon>
    </lineage>
</organism>
<feature type="compositionally biased region" description="Basic and acidic residues" evidence="1">
    <location>
        <begin position="126"/>
        <end position="137"/>
    </location>
</feature>
<reference evidence="2 3" key="1">
    <citation type="submission" date="2009-11" db="EMBL/GenBank/DDBJ databases">
        <title>Annotation of Allomyces macrogynus ATCC 38327.</title>
        <authorList>
            <consortium name="The Broad Institute Genome Sequencing Platform"/>
            <person name="Russ C."/>
            <person name="Cuomo C."/>
            <person name="Burger G."/>
            <person name="Gray M.W."/>
            <person name="Holland P.W.H."/>
            <person name="King N."/>
            <person name="Lang F.B.F."/>
            <person name="Roger A.J."/>
            <person name="Ruiz-Trillo I."/>
            <person name="Young S.K."/>
            <person name="Zeng Q."/>
            <person name="Gargeya S."/>
            <person name="Fitzgerald M."/>
            <person name="Haas B."/>
            <person name="Abouelleil A."/>
            <person name="Alvarado L."/>
            <person name="Arachchi H.M."/>
            <person name="Berlin A."/>
            <person name="Chapman S.B."/>
            <person name="Gearin G."/>
            <person name="Goldberg J."/>
            <person name="Griggs A."/>
            <person name="Gujja S."/>
            <person name="Hansen M."/>
            <person name="Heiman D."/>
            <person name="Howarth C."/>
            <person name="Larimer J."/>
            <person name="Lui A."/>
            <person name="MacDonald P.J.P."/>
            <person name="McCowen C."/>
            <person name="Montmayeur A."/>
            <person name="Murphy C."/>
            <person name="Neiman D."/>
            <person name="Pearson M."/>
            <person name="Priest M."/>
            <person name="Roberts A."/>
            <person name="Saif S."/>
            <person name="Shea T."/>
            <person name="Sisk P."/>
            <person name="Stolte C."/>
            <person name="Sykes S."/>
            <person name="Wortman J."/>
            <person name="Nusbaum C."/>
            <person name="Birren B."/>
        </authorList>
    </citation>
    <scope>NUCLEOTIDE SEQUENCE [LARGE SCALE GENOMIC DNA]</scope>
    <source>
        <strain evidence="2 3">ATCC 38327</strain>
    </source>
</reference>
<reference evidence="3" key="2">
    <citation type="submission" date="2009-11" db="EMBL/GenBank/DDBJ databases">
        <title>The Genome Sequence of Allomyces macrogynus strain ATCC 38327.</title>
        <authorList>
            <consortium name="The Broad Institute Genome Sequencing Platform"/>
            <person name="Russ C."/>
            <person name="Cuomo C."/>
            <person name="Shea T."/>
            <person name="Young S.K."/>
            <person name="Zeng Q."/>
            <person name="Koehrsen M."/>
            <person name="Haas B."/>
            <person name="Borodovsky M."/>
            <person name="Guigo R."/>
            <person name="Alvarado L."/>
            <person name="Berlin A."/>
            <person name="Borenstein D."/>
            <person name="Chen Z."/>
            <person name="Engels R."/>
            <person name="Freedman E."/>
            <person name="Gellesch M."/>
            <person name="Goldberg J."/>
            <person name="Griggs A."/>
            <person name="Gujja S."/>
            <person name="Heiman D."/>
            <person name="Hepburn T."/>
            <person name="Howarth C."/>
            <person name="Jen D."/>
            <person name="Larson L."/>
            <person name="Lewis B."/>
            <person name="Mehta T."/>
            <person name="Park D."/>
            <person name="Pearson M."/>
            <person name="Roberts A."/>
            <person name="Saif S."/>
            <person name="Shenoy N."/>
            <person name="Sisk P."/>
            <person name="Stolte C."/>
            <person name="Sykes S."/>
            <person name="Walk T."/>
            <person name="White J."/>
            <person name="Yandava C."/>
            <person name="Burger G."/>
            <person name="Gray M.W."/>
            <person name="Holland P.W.H."/>
            <person name="King N."/>
            <person name="Lang F.B.F."/>
            <person name="Roger A.J."/>
            <person name="Ruiz-Trillo I."/>
            <person name="Lander E."/>
            <person name="Nusbaum C."/>
        </authorList>
    </citation>
    <scope>NUCLEOTIDE SEQUENCE [LARGE SCALE GENOMIC DNA]</scope>
    <source>
        <strain evidence="3">ATCC 38327</strain>
    </source>
</reference>
<feature type="region of interest" description="Disordered" evidence="1">
    <location>
        <begin position="109"/>
        <end position="144"/>
    </location>
</feature>
<sequence>MLRMLKADMVRHRTRVSHDPSTNPAPRGSRPAYYQSAYHNYLNGVAEELNLDPGMLDRLIEPDYSFDESKLLDALRREASYRMQVETETYGHPVKRGPAAHVQAAYTKLWRARSASPHGPPPPVMPREEQRRGDKRGQRGQVTE</sequence>
<dbReference type="VEuPathDB" id="FungiDB:AMAG_06805"/>
<evidence type="ECO:0000313" key="3">
    <source>
        <dbReference type="Proteomes" id="UP000054350"/>
    </source>
</evidence>
<protein>
    <submittedName>
        <fullName evidence="2">Uncharacterized protein</fullName>
    </submittedName>
</protein>
<gene>
    <name evidence="2" type="ORF">AMAG_06805</name>
</gene>
<proteinExistence type="predicted"/>
<evidence type="ECO:0000313" key="2">
    <source>
        <dbReference type="EMBL" id="KNE61050.1"/>
    </source>
</evidence>
<evidence type="ECO:0000256" key="1">
    <source>
        <dbReference type="SAM" id="MobiDB-lite"/>
    </source>
</evidence>
<dbReference type="Proteomes" id="UP000054350">
    <property type="component" value="Unassembled WGS sequence"/>
</dbReference>
<dbReference type="AlphaFoldDB" id="A0A0L0SFA8"/>
<dbReference type="OrthoDB" id="10311219at2759"/>